<evidence type="ECO:0000313" key="2">
    <source>
        <dbReference type="Proteomes" id="UP001221142"/>
    </source>
</evidence>
<dbReference type="AlphaFoldDB" id="A0AAD7BAI4"/>
<keyword evidence="2" id="KW-1185">Reference proteome</keyword>
<name>A0AAD7BAI4_9AGAR</name>
<protein>
    <submittedName>
        <fullName evidence="1">Uncharacterized protein</fullName>
    </submittedName>
</protein>
<dbReference type="EMBL" id="JARKIF010000024">
    <property type="protein sequence ID" value="KAJ7615557.1"/>
    <property type="molecule type" value="Genomic_DNA"/>
</dbReference>
<sequence>MFTQEIFLLERKRFEGELQEIFQVGGLRETSTLLSSNLSLAATARPPDRVLSQSESLSSLSTLKVTNQILSEIPIRTGPTTGLRLFGISDGAKFLLDHRGMLSRGETRVSTIYQAPISPGSTGPQSHEISPSLMSGPDGGFRHRPSAAIPQPMASESELEPIFAISPPKTPNAALPEPRIIEAYAIATGKIAHPDSSRRWTVPATVAFQPRMTMSDVFRPDGIGTNNTGGRTHVSAHALKYKDCHIHHTLPVLIRHVLPSKKSRKASGVVNHVLRSAPMIKLVFSRLPTQSRWEQDGIRCNAKNTTRHWVGTKR</sequence>
<reference evidence="1" key="1">
    <citation type="submission" date="2023-03" db="EMBL/GenBank/DDBJ databases">
        <title>Massive genome expansion in bonnet fungi (Mycena s.s.) driven by repeated elements and novel gene families across ecological guilds.</title>
        <authorList>
            <consortium name="Lawrence Berkeley National Laboratory"/>
            <person name="Harder C.B."/>
            <person name="Miyauchi S."/>
            <person name="Viragh M."/>
            <person name="Kuo A."/>
            <person name="Thoen E."/>
            <person name="Andreopoulos B."/>
            <person name="Lu D."/>
            <person name="Skrede I."/>
            <person name="Drula E."/>
            <person name="Henrissat B."/>
            <person name="Morin E."/>
            <person name="Kohler A."/>
            <person name="Barry K."/>
            <person name="LaButti K."/>
            <person name="Morin E."/>
            <person name="Salamov A."/>
            <person name="Lipzen A."/>
            <person name="Mereny Z."/>
            <person name="Hegedus B."/>
            <person name="Baldrian P."/>
            <person name="Stursova M."/>
            <person name="Weitz H."/>
            <person name="Taylor A."/>
            <person name="Grigoriev I.V."/>
            <person name="Nagy L.G."/>
            <person name="Martin F."/>
            <person name="Kauserud H."/>
        </authorList>
    </citation>
    <scope>NUCLEOTIDE SEQUENCE</scope>
    <source>
        <strain evidence="1">9284</strain>
    </source>
</reference>
<evidence type="ECO:0000313" key="1">
    <source>
        <dbReference type="EMBL" id="KAJ7615557.1"/>
    </source>
</evidence>
<organism evidence="1 2">
    <name type="scientific">Roridomyces roridus</name>
    <dbReference type="NCBI Taxonomy" id="1738132"/>
    <lineage>
        <taxon>Eukaryota</taxon>
        <taxon>Fungi</taxon>
        <taxon>Dikarya</taxon>
        <taxon>Basidiomycota</taxon>
        <taxon>Agaricomycotina</taxon>
        <taxon>Agaricomycetes</taxon>
        <taxon>Agaricomycetidae</taxon>
        <taxon>Agaricales</taxon>
        <taxon>Marasmiineae</taxon>
        <taxon>Mycenaceae</taxon>
        <taxon>Roridomyces</taxon>
    </lineage>
</organism>
<proteinExistence type="predicted"/>
<accession>A0AAD7BAI4</accession>
<dbReference type="Proteomes" id="UP001221142">
    <property type="component" value="Unassembled WGS sequence"/>
</dbReference>
<comment type="caution">
    <text evidence="1">The sequence shown here is derived from an EMBL/GenBank/DDBJ whole genome shotgun (WGS) entry which is preliminary data.</text>
</comment>
<gene>
    <name evidence="1" type="ORF">FB45DRAFT_873621</name>
</gene>